<evidence type="ECO:0000256" key="1">
    <source>
        <dbReference type="SAM" id="MobiDB-lite"/>
    </source>
</evidence>
<feature type="compositionally biased region" description="Acidic residues" evidence="1">
    <location>
        <begin position="150"/>
        <end position="160"/>
    </location>
</feature>
<proteinExistence type="predicted"/>
<feature type="region of interest" description="Disordered" evidence="1">
    <location>
        <begin position="135"/>
        <end position="174"/>
    </location>
</feature>
<gene>
    <name evidence="2" type="ORF">GMRT_12300</name>
</gene>
<evidence type="ECO:0000313" key="3">
    <source>
        <dbReference type="Proteomes" id="UP000315496"/>
    </source>
</evidence>
<organism evidence="2 3">
    <name type="scientific">Giardia muris</name>
    <dbReference type="NCBI Taxonomy" id="5742"/>
    <lineage>
        <taxon>Eukaryota</taxon>
        <taxon>Metamonada</taxon>
        <taxon>Diplomonadida</taxon>
        <taxon>Hexamitidae</taxon>
        <taxon>Giardiinae</taxon>
        <taxon>Giardia</taxon>
    </lineage>
</organism>
<comment type="caution">
    <text evidence="2">The sequence shown here is derived from an EMBL/GenBank/DDBJ whole genome shotgun (WGS) entry which is preliminary data.</text>
</comment>
<sequence length="174" mass="20403">MTSFPLEAKAQVRRIIEMASADGCPVHRFVDDIGINWAEIAGELDRTEDECKFRVQQYMDSLFELGEFSPRDREVLVVMIVTETLTDVISQMSPHDIALYLQEKYFTDYSTMVVYREYMALQDAITRYKRLPSISATLQPREPQPSEEKEEREEEEEREEREEIPQVKVERVGD</sequence>
<dbReference type="VEuPathDB" id="GiardiaDB:GMRT_12300"/>
<dbReference type="OrthoDB" id="10581919at2759"/>
<dbReference type="EMBL" id="VDLU01000001">
    <property type="protein sequence ID" value="TNJ30543.1"/>
    <property type="molecule type" value="Genomic_DNA"/>
</dbReference>
<reference evidence="2 3" key="1">
    <citation type="submission" date="2019-05" db="EMBL/GenBank/DDBJ databases">
        <title>The compact genome of Giardia muris reveals important steps in the evolution of intestinal protozoan parasites.</title>
        <authorList>
            <person name="Xu F."/>
            <person name="Jimenez-Gonzalez A."/>
            <person name="Einarsson E."/>
            <person name="Astvaldsson A."/>
            <person name="Peirasmaki D."/>
            <person name="Eckmann L."/>
            <person name="Andersson J.O."/>
            <person name="Svard S.G."/>
            <person name="Jerlstrom-Hultqvist J."/>
        </authorList>
    </citation>
    <scope>NUCLEOTIDE SEQUENCE [LARGE SCALE GENOMIC DNA]</scope>
    <source>
        <strain evidence="2 3">Roberts-Thomson</strain>
    </source>
</reference>
<keyword evidence="3" id="KW-1185">Reference proteome</keyword>
<dbReference type="Proteomes" id="UP000315496">
    <property type="component" value="Chromosome 1"/>
</dbReference>
<accession>A0A4Z1T8T9</accession>
<evidence type="ECO:0000313" key="2">
    <source>
        <dbReference type="EMBL" id="TNJ30543.1"/>
    </source>
</evidence>
<feature type="compositionally biased region" description="Basic and acidic residues" evidence="1">
    <location>
        <begin position="161"/>
        <end position="174"/>
    </location>
</feature>
<protein>
    <submittedName>
        <fullName evidence="2">Uncharacterized protein</fullName>
    </submittedName>
</protein>
<name>A0A4Z1T8T9_GIAMU</name>
<dbReference type="AlphaFoldDB" id="A0A4Z1T8T9"/>